<feature type="signal peptide" evidence="1">
    <location>
        <begin position="1"/>
        <end position="25"/>
    </location>
</feature>
<keyword evidence="3" id="KW-1185">Reference proteome</keyword>
<dbReference type="STRING" id="1192759.GCA_000277525_02872"/>
<dbReference type="Proteomes" id="UP000290975">
    <property type="component" value="Unassembled WGS sequence"/>
</dbReference>
<keyword evidence="1" id="KW-0732">Signal</keyword>
<evidence type="ECO:0000313" key="3">
    <source>
        <dbReference type="Proteomes" id="UP000290975"/>
    </source>
</evidence>
<dbReference type="InterPro" id="IPR028994">
    <property type="entry name" value="Integrin_alpha_N"/>
</dbReference>
<protein>
    <submittedName>
        <fullName evidence="2">Uncharacterized protein</fullName>
    </submittedName>
</protein>
<reference evidence="2 3" key="1">
    <citation type="submission" date="2014-12" db="EMBL/GenBank/DDBJ databases">
        <title>Whole genome sequencing of Sphingobium xenophagum OW59.</title>
        <authorList>
            <person name="Ohta Y."/>
            <person name="Nishi S."/>
            <person name="Hatada Y."/>
        </authorList>
    </citation>
    <scope>NUCLEOTIDE SEQUENCE [LARGE SCALE GENOMIC DNA]</scope>
    <source>
        <strain evidence="2 3">OW59</strain>
    </source>
</reference>
<sequence length="315" mass="32957">MGGAHMAYRRSGALLALTLATSATAQTKPAPAISKAEAAQLYAAGGFPIVNDQPTDACGAPARPSIRFIDMNGDRRAEALFLHHSACAAPEKATFGIAAKGTDGRWRKLVAGNGTVRALPTRTGGWLDLEWTHGGRTDPLRYNGSLYVVAGGKDKAAAIAPPTAPKPAPATATATATTAAPSGDAAIFRAAGFTRRGNQWRSGCDDPGTISYSPGTIEKRTDLNGDGRPEAVVTEGGSYCYGNTGMAFWLVSQQADGSWKLVVNSTGIPEFLKSKGVGGWPDIAIGGPGFCFPVVRWNGKAYVPNRREYEGMPCR</sequence>
<feature type="chain" id="PRO_5019546751" evidence="1">
    <location>
        <begin position="26"/>
        <end position="315"/>
    </location>
</feature>
<organism evidence="2 3">
    <name type="scientific">Sphingobium xenophagum</name>
    <dbReference type="NCBI Taxonomy" id="121428"/>
    <lineage>
        <taxon>Bacteria</taxon>
        <taxon>Pseudomonadati</taxon>
        <taxon>Pseudomonadota</taxon>
        <taxon>Alphaproteobacteria</taxon>
        <taxon>Sphingomonadales</taxon>
        <taxon>Sphingomonadaceae</taxon>
        <taxon>Sphingobium</taxon>
    </lineage>
</organism>
<evidence type="ECO:0000256" key="1">
    <source>
        <dbReference type="SAM" id="SignalP"/>
    </source>
</evidence>
<evidence type="ECO:0000313" key="2">
    <source>
        <dbReference type="EMBL" id="GBH30416.1"/>
    </source>
</evidence>
<dbReference type="EMBL" id="BBQY01000004">
    <property type="protein sequence ID" value="GBH30416.1"/>
    <property type="molecule type" value="Genomic_DNA"/>
</dbReference>
<accession>A0A401J1C7</accession>
<proteinExistence type="predicted"/>
<gene>
    <name evidence="2" type="ORF">MBESOW_P1670</name>
</gene>
<dbReference type="SUPFAM" id="SSF69318">
    <property type="entry name" value="Integrin alpha N-terminal domain"/>
    <property type="match status" value="1"/>
</dbReference>
<comment type="caution">
    <text evidence="2">The sequence shown here is derived from an EMBL/GenBank/DDBJ whole genome shotgun (WGS) entry which is preliminary data.</text>
</comment>
<name>A0A401J1C7_SPHXE</name>
<dbReference type="AlphaFoldDB" id="A0A401J1C7"/>